<evidence type="ECO:0000259" key="7">
    <source>
        <dbReference type="Pfam" id="PF01432"/>
    </source>
</evidence>
<evidence type="ECO:0000256" key="4">
    <source>
        <dbReference type="ARBA" id="ARBA00022833"/>
    </source>
</evidence>
<gene>
    <name evidence="9" type="ORF">BCAMP_11620</name>
</gene>
<dbReference type="OrthoDB" id="9769691at2"/>
<dbReference type="Pfam" id="PF08439">
    <property type="entry name" value="Peptidase_M3_N"/>
    <property type="match status" value="1"/>
</dbReference>
<dbReference type="MEROPS" id="M03.A08"/>
<evidence type="ECO:0000256" key="3">
    <source>
        <dbReference type="ARBA" id="ARBA00022801"/>
    </source>
</evidence>
<dbReference type="Gene3D" id="1.20.140.70">
    <property type="entry name" value="Oligopeptidase f, N-terminal domain"/>
    <property type="match status" value="1"/>
</dbReference>
<dbReference type="InterPro" id="IPR001333">
    <property type="entry name" value="Peptidase_M32_Taq"/>
</dbReference>
<dbReference type="PANTHER" id="PTHR34217">
    <property type="entry name" value="METAL-DEPENDENT CARBOXYPEPTIDASE"/>
    <property type="match status" value="1"/>
</dbReference>
<dbReference type="InterPro" id="IPR001567">
    <property type="entry name" value="Pept_M3A_M3B_dom"/>
</dbReference>
<feature type="domain" description="Oligopeptidase F N-terminal" evidence="8">
    <location>
        <begin position="115"/>
        <end position="179"/>
    </location>
</feature>
<keyword evidence="10" id="KW-1185">Reference proteome</keyword>
<evidence type="ECO:0000259" key="8">
    <source>
        <dbReference type="Pfam" id="PF08439"/>
    </source>
</evidence>
<evidence type="ECO:0000256" key="2">
    <source>
        <dbReference type="ARBA" id="ARBA00022723"/>
    </source>
</evidence>
<dbReference type="GO" id="GO:0004222">
    <property type="term" value="F:metalloendopeptidase activity"/>
    <property type="evidence" value="ECO:0007669"/>
    <property type="project" value="InterPro"/>
</dbReference>
<proteinExistence type="inferred from homology"/>
<evidence type="ECO:0000256" key="1">
    <source>
        <dbReference type="ARBA" id="ARBA00022670"/>
    </source>
</evidence>
<dbReference type="Proteomes" id="UP000019243">
    <property type="component" value="Unassembled WGS sequence"/>
</dbReference>
<dbReference type="CDD" id="cd09607">
    <property type="entry name" value="M3B_PepF"/>
    <property type="match status" value="1"/>
</dbReference>
<comment type="caution">
    <text evidence="9">The sequence shown here is derived from an EMBL/GenBank/DDBJ whole genome shotgun (WGS) entry which is preliminary data.</text>
</comment>
<accession>W7CEV5</accession>
<reference evidence="9 10" key="1">
    <citation type="submission" date="2012-12" db="EMBL/GenBank/DDBJ databases">
        <title>Novel taxa of Listeriaceae from agricultural environments in the United States.</title>
        <authorList>
            <person name="den Bakker H.C."/>
            <person name="Allred A."/>
            <person name="Warchocki S."/>
            <person name="Wright E.M."/>
            <person name="Burrell A."/>
            <person name="Nightingale K.K."/>
            <person name="Kephart D."/>
            <person name="Wiedmann M."/>
        </authorList>
    </citation>
    <scope>NUCLEOTIDE SEQUENCE [LARGE SCALE GENOMIC DNA]</scope>
    <source>
        <strain evidence="9 10">FSL F6-1037</strain>
    </source>
</reference>
<dbReference type="GO" id="GO:0004181">
    <property type="term" value="F:metallocarboxypeptidase activity"/>
    <property type="evidence" value="ECO:0007669"/>
    <property type="project" value="InterPro"/>
</dbReference>
<dbReference type="AlphaFoldDB" id="W7CEV5"/>
<keyword evidence="5 6" id="KW-0482">Metalloprotease</keyword>
<keyword evidence="1 6" id="KW-0645">Protease</keyword>
<dbReference type="InterPro" id="IPR013647">
    <property type="entry name" value="OligopepF_N_dom"/>
</dbReference>
<keyword evidence="3 6" id="KW-0378">Hydrolase</keyword>
<keyword evidence="2 6" id="KW-0479">Metal-binding</keyword>
<dbReference type="InterPro" id="IPR034006">
    <property type="entry name" value="M3B_PepF_2"/>
</dbReference>
<dbReference type="GO" id="GO:0046872">
    <property type="term" value="F:metal ion binding"/>
    <property type="evidence" value="ECO:0007669"/>
    <property type="project" value="UniProtKB-UniRule"/>
</dbReference>
<sequence>MTTNYSLSWDIDTFFTGGSHSEAFQAKLDNTTKELHAFSTAVSDWNGTDYNSFVTLIDTYTTLRMALFQMSSFIECVAAADASDTYSDTLLNKIGSLSAALKNASNDLAQQTLLLEDATWEEWLTRTELHDVAFVLAELRSNQAHLLSAKEETLINNLSVDGYNAWAAHYDTLVGTMRFDVVTETGEIASLSAGQTDNLLNAADYKVRHDAFAVWQKTWQEKAPLFADTLNHLIGFRLAKYEARHWDVLDESLRLNRLNEATLTSIWTVVAQNKTPLLAFLKRKAALLGLDQLGWVDVEAPLNLGATQTIRNFQTGADFIEENFAKFSPEMAAFAHNAFANSWIEAEDRDNKRPGGFCIEFPEDGESRIFMTYDGSANTISTLAHELGHAFHSHVMRDQSALNRDYAMNVAETASTFAEILISDAAIKAATSKAEKIQLLEDKIQRSVAFFMNIHARFLFEQRFHEARKNGALTVEVLNELMETAQKEAFVDSLKDYNPTFWQSKLHFYIDDIPFYNYPYTFGFLFSAGIYAQAASSETSYEQAYIALLQDTGSMTTENLAQKHLGVDLTQPDFWQAAVDVVLKDVTDFLALTEDLI</sequence>
<dbReference type="NCBIfam" id="TIGR02290">
    <property type="entry name" value="M3_fam_3"/>
    <property type="match status" value="1"/>
</dbReference>
<dbReference type="STRING" id="1265861.BCAMP_11620"/>
<evidence type="ECO:0000256" key="6">
    <source>
        <dbReference type="RuleBase" id="RU003435"/>
    </source>
</evidence>
<dbReference type="InterPro" id="IPR011977">
    <property type="entry name" value="Pept_M3B_clade3"/>
</dbReference>
<name>W7CEV5_9LIST</name>
<dbReference type="Pfam" id="PF01432">
    <property type="entry name" value="Peptidase_M3"/>
    <property type="match status" value="1"/>
</dbReference>
<evidence type="ECO:0000313" key="9">
    <source>
        <dbReference type="EMBL" id="EUJ35442.1"/>
    </source>
</evidence>
<keyword evidence="4 6" id="KW-0862">Zinc</keyword>
<dbReference type="GO" id="GO:0006508">
    <property type="term" value="P:proteolysis"/>
    <property type="evidence" value="ECO:0007669"/>
    <property type="project" value="UniProtKB-KW"/>
</dbReference>
<dbReference type="PANTHER" id="PTHR34217:SF1">
    <property type="entry name" value="CARBOXYPEPTIDASE 1"/>
    <property type="match status" value="1"/>
</dbReference>
<organism evidence="9 10">
    <name type="scientific">Brochothrix campestris FSL F6-1037</name>
    <dbReference type="NCBI Taxonomy" id="1265861"/>
    <lineage>
        <taxon>Bacteria</taxon>
        <taxon>Bacillati</taxon>
        <taxon>Bacillota</taxon>
        <taxon>Bacilli</taxon>
        <taxon>Bacillales</taxon>
        <taxon>Listeriaceae</taxon>
        <taxon>Brochothrix</taxon>
    </lineage>
</organism>
<evidence type="ECO:0000256" key="5">
    <source>
        <dbReference type="ARBA" id="ARBA00023049"/>
    </source>
</evidence>
<dbReference type="Gene3D" id="1.10.1370.20">
    <property type="entry name" value="Oligoendopeptidase f, C-terminal domain"/>
    <property type="match status" value="1"/>
</dbReference>
<comment type="similarity">
    <text evidence="6">Belongs to the peptidase M3 family.</text>
</comment>
<dbReference type="EMBL" id="AODH01000056">
    <property type="protein sequence ID" value="EUJ35442.1"/>
    <property type="molecule type" value="Genomic_DNA"/>
</dbReference>
<dbReference type="InterPro" id="IPR042088">
    <property type="entry name" value="OligoPept_F_C"/>
</dbReference>
<evidence type="ECO:0000313" key="10">
    <source>
        <dbReference type="Proteomes" id="UP000019243"/>
    </source>
</evidence>
<protein>
    <submittedName>
        <fullName evidence="9">Peptidase</fullName>
    </submittedName>
</protein>
<dbReference type="RefSeq" id="WP_035315588.1">
    <property type="nucleotide sequence ID" value="NZ_AODH01000056.1"/>
</dbReference>
<dbReference type="PATRIC" id="fig|1265861.3.peg.2279"/>
<comment type="cofactor">
    <cofactor evidence="6">
        <name>Zn(2+)</name>
        <dbReference type="ChEBI" id="CHEBI:29105"/>
    </cofactor>
    <text evidence="6">Binds 1 zinc ion.</text>
</comment>
<dbReference type="SUPFAM" id="SSF55486">
    <property type="entry name" value="Metalloproteases ('zincins'), catalytic domain"/>
    <property type="match status" value="1"/>
</dbReference>
<feature type="domain" description="Peptidase M3A/M3B catalytic" evidence="7">
    <location>
        <begin position="201"/>
        <end position="579"/>
    </location>
</feature>